<gene>
    <name evidence="4" type="ORF">ERS852471_01416</name>
</gene>
<evidence type="ECO:0000313" key="4">
    <source>
        <dbReference type="EMBL" id="CUO35764.1"/>
    </source>
</evidence>
<dbReference type="AlphaFoldDB" id="A0A174ED44"/>
<protein>
    <submittedName>
        <fullName evidence="4">Heme/steroid binding domain-containing protein</fullName>
    </submittedName>
</protein>
<dbReference type="SMART" id="SM01117">
    <property type="entry name" value="Cyt-b5"/>
    <property type="match status" value="2"/>
</dbReference>
<dbReference type="Pfam" id="PF00173">
    <property type="entry name" value="Cyt-b5"/>
    <property type="match status" value="2"/>
</dbReference>
<sequence length="263" mass="30521">MNKKDFLQEKYEELNRLKISIQDYPKESIDNILKSISNICDEINKHLENKKHKEDKDIKNTKENNENDYNDECIDNNIEEKENDSNENRKRKKKSNEKHNIEREEIILTEQELSEFNGKDGKPPYIAIDGIIYDVSKINKWKNGQHHGMLAGQVLTEEYYKCHSKKLNLIKKARVVGKLKEENRGDRVFTKQELSKYNGKNGMPVYAAVNGVVYDFTKILQWQGGMHYGLMAGQDLTAYFEGCHSNNLDMLKNGTVVGTLKES</sequence>
<feature type="region of interest" description="Disordered" evidence="2">
    <location>
        <begin position="52"/>
        <end position="98"/>
    </location>
</feature>
<comment type="similarity">
    <text evidence="1">Belongs to the cytochrome b5 family. MAPR subfamily.</text>
</comment>
<dbReference type="OrthoDB" id="9785263at2"/>
<evidence type="ECO:0000313" key="5">
    <source>
        <dbReference type="Proteomes" id="UP000095594"/>
    </source>
</evidence>
<evidence type="ECO:0000256" key="1">
    <source>
        <dbReference type="ARBA" id="ARBA00038357"/>
    </source>
</evidence>
<proteinExistence type="inferred from homology"/>
<dbReference type="RefSeq" id="WP_055265081.1">
    <property type="nucleotide sequence ID" value="NZ_CABIXQ010000008.1"/>
</dbReference>
<feature type="compositionally biased region" description="Basic and acidic residues" evidence="2">
    <location>
        <begin position="52"/>
        <end position="65"/>
    </location>
</feature>
<dbReference type="InterPro" id="IPR001199">
    <property type="entry name" value="Cyt_B5-like_heme/steroid-bd"/>
</dbReference>
<name>A0A174ED44_9CLOT</name>
<dbReference type="EMBL" id="CYZX01000008">
    <property type="protein sequence ID" value="CUO35764.1"/>
    <property type="molecule type" value="Genomic_DNA"/>
</dbReference>
<dbReference type="Gene3D" id="3.10.120.10">
    <property type="entry name" value="Cytochrome b5-like heme/steroid binding domain"/>
    <property type="match status" value="2"/>
</dbReference>
<feature type="domain" description="Cytochrome b5 heme-binding" evidence="3">
    <location>
        <begin position="189"/>
        <end position="261"/>
    </location>
</feature>
<dbReference type="PANTHER" id="PTHR10281">
    <property type="entry name" value="MEMBRANE-ASSOCIATED PROGESTERONE RECEPTOR COMPONENT-RELATED"/>
    <property type="match status" value="1"/>
</dbReference>
<evidence type="ECO:0000259" key="3">
    <source>
        <dbReference type="SMART" id="SM01117"/>
    </source>
</evidence>
<dbReference type="SUPFAM" id="SSF55856">
    <property type="entry name" value="Cytochrome b5-like heme/steroid binding domain"/>
    <property type="match status" value="2"/>
</dbReference>
<evidence type="ECO:0000256" key="2">
    <source>
        <dbReference type="SAM" id="MobiDB-lite"/>
    </source>
</evidence>
<dbReference type="InterPro" id="IPR050577">
    <property type="entry name" value="MAPR/NEUFC/NENF-like"/>
</dbReference>
<accession>A0A174ED44</accession>
<dbReference type="Proteomes" id="UP000095594">
    <property type="component" value="Unassembled WGS sequence"/>
</dbReference>
<organism evidence="4 5">
    <name type="scientific">Clostridium disporicum</name>
    <dbReference type="NCBI Taxonomy" id="84024"/>
    <lineage>
        <taxon>Bacteria</taxon>
        <taxon>Bacillati</taxon>
        <taxon>Bacillota</taxon>
        <taxon>Clostridia</taxon>
        <taxon>Eubacteriales</taxon>
        <taxon>Clostridiaceae</taxon>
        <taxon>Clostridium</taxon>
    </lineage>
</organism>
<reference evidence="4 5" key="1">
    <citation type="submission" date="2015-09" db="EMBL/GenBank/DDBJ databases">
        <authorList>
            <consortium name="Pathogen Informatics"/>
        </authorList>
    </citation>
    <scope>NUCLEOTIDE SEQUENCE [LARGE SCALE GENOMIC DNA]</scope>
    <source>
        <strain evidence="4 5">2789STDY5834856</strain>
    </source>
</reference>
<dbReference type="InterPro" id="IPR036400">
    <property type="entry name" value="Cyt_B5-like_heme/steroid_sf"/>
</dbReference>
<feature type="domain" description="Cytochrome b5 heme-binding" evidence="3">
    <location>
        <begin position="108"/>
        <end position="180"/>
    </location>
</feature>
<feature type="compositionally biased region" description="Basic and acidic residues" evidence="2">
    <location>
        <begin position="78"/>
        <end position="88"/>
    </location>
</feature>
<dbReference type="PANTHER" id="PTHR10281:SF76">
    <property type="entry name" value="CALCUTTA CUP-RELATED"/>
    <property type="match status" value="1"/>
</dbReference>